<comment type="caution">
    <text evidence="2">The sequence shown here is derived from an EMBL/GenBank/DDBJ whole genome shotgun (WGS) entry which is preliminary data.</text>
</comment>
<accession>A0A640W9L3</accession>
<sequence>MNGRALAVVAALAIVAGTGWLARGWFEDAQRLTEERAARLVADAAMAREADIAGVVEDRLAELDANQRIIDRGVIREIQKPIYRNVCLGDNAVRLLNNAAAGRAPEPTEPQTQMPGEATSAE</sequence>
<gene>
    <name evidence="2" type="ORF">F0A16_16540</name>
</gene>
<proteinExistence type="predicted"/>
<dbReference type="AlphaFoldDB" id="A0A640W9L3"/>
<dbReference type="RefSeq" id="WP_149436482.1">
    <property type="nucleotide sequence ID" value="NZ_VTPX01000010.1"/>
</dbReference>
<evidence type="ECO:0000313" key="3">
    <source>
        <dbReference type="Proteomes" id="UP000466024"/>
    </source>
</evidence>
<dbReference type="Proteomes" id="UP000466024">
    <property type="component" value="Unassembled WGS sequence"/>
</dbReference>
<reference evidence="2 3" key="1">
    <citation type="submission" date="2019-08" db="EMBL/GenBank/DDBJ databases">
        <title>Bioinformatics analysis of the strain L3 and L5.</title>
        <authorList>
            <person name="Li X."/>
        </authorList>
    </citation>
    <scope>NUCLEOTIDE SEQUENCE [LARGE SCALE GENOMIC DNA]</scope>
    <source>
        <strain evidence="2 3">L3</strain>
    </source>
</reference>
<protein>
    <submittedName>
        <fullName evidence="2">Uncharacterized protein</fullName>
    </submittedName>
</protein>
<dbReference type="EMBL" id="VTPX01000010">
    <property type="protein sequence ID" value="KAA0016681.1"/>
    <property type="molecule type" value="Genomic_DNA"/>
</dbReference>
<evidence type="ECO:0000313" key="2">
    <source>
        <dbReference type="EMBL" id="KAA0016681.1"/>
    </source>
</evidence>
<evidence type="ECO:0000256" key="1">
    <source>
        <dbReference type="SAM" id="MobiDB-lite"/>
    </source>
</evidence>
<keyword evidence="3" id="KW-1185">Reference proteome</keyword>
<feature type="region of interest" description="Disordered" evidence="1">
    <location>
        <begin position="99"/>
        <end position="122"/>
    </location>
</feature>
<name>A0A640W9L3_9GAMM</name>
<organism evidence="2 3">
    <name type="scientific">Salinicola corii</name>
    <dbReference type="NCBI Taxonomy" id="2606937"/>
    <lineage>
        <taxon>Bacteria</taxon>
        <taxon>Pseudomonadati</taxon>
        <taxon>Pseudomonadota</taxon>
        <taxon>Gammaproteobacteria</taxon>
        <taxon>Oceanospirillales</taxon>
        <taxon>Halomonadaceae</taxon>
        <taxon>Salinicola</taxon>
    </lineage>
</organism>